<dbReference type="AlphaFoldDB" id="A0A9X4RF19"/>
<name>A0A9X4RF19_9ACTN</name>
<dbReference type="EMBL" id="JANRHA010000013">
    <property type="protein sequence ID" value="MDG3016384.1"/>
    <property type="molecule type" value="Genomic_DNA"/>
</dbReference>
<feature type="domain" description="RsbT co-antagonist protein RsbRD N-terminal" evidence="2">
    <location>
        <begin position="25"/>
        <end position="153"/>
    </location>
</feature>
<evidence type="ECO:0000259" key="2">
    <source>
        <dbReference type="Pfam" id="PF14361"/>
    </source>
</evidence>
<dbReference type="PANTHER" id="PTHR33744">
    <property type="entry name" value="CARBOHYDRATE DIACID REGULATOR"/>
    <property type="match status" value="1"/>
</dbReference>
<comment type="caution">
    <text evidence="3">The sequence shown here is derived from an EMBL/GenBank/DDBJ whole genome shotgun (WGS) entry which is preliminary data.</text>
</comment>
<evidence type="ECO:0000313" key="4">
    <source>
        <dbReference type="Proteomes" id="UP001152755"/>
    </source>
</evidence>
<dbReference type="Gene3D" id="1.10.10.2840">
    <property type="entry name" value="PucR C-terminal helix-turn-helix domain"/>
    <property type="match status" value="1"/>
</dbReference>
<protein>
    <submittedName>
        <fullName evidence="3">Helix-turn-helix domain-containing protein</fullName>
    </submittedName>
</protein>
<reference evidence="3" key="1">
    <citation type="submission" date="2022-08" db="EMBL/GenBank/DDBJ databases">
        <title>Genome analysis of Corynebacteriales strain.</title>
        <authorList>
            <person name="Lee S.D."/>
        </authorList>
    </citation>
    <scope>NUCLEOTIDE SEQUENCE</scope>
    <source>
        <strain evidence="3">D3-21</strain>
    </source>
</reference>
<dbReference type="InterPro" id="IPR025736">
    <property type="entry name" value="PucR_C-HTH_dom"/>
</dbReference>
<dbReference type="Proteomes" id="UP001152755">
    <property type="component" value="Unassembled WGS sequence"/>
</dbReference>
<evidence type="ECO:0000259" key="1">
    <source>
        <dbReference type="Pfam" id="PF13556"/>
    </source>
</evidence>
<accession>A0A9X4RF19</accession>
<dbReference type="InterPro" id="IPR051448">
    <property type="entry name" value="CdaR-like_regulators"/>
</dbReference>
<dbReference type="Pfam" id="PF13556">
    <property type="entry name" value="HTH_30"/>
    <property type="match status" value="1"/>
</dbReference>
<proteinExistence type="predicted"/>
<evidence type="ECO:0000313" key="3">
    <source>
        <dbReference type="EMBL" id="MDG3016384.1"/>
    </source>
</evidence>
<feature type="domain" description="PucR C-terminal helix-turn-helix" evidence="1">
    <location>
        <begin position="342"/>
        <end position="400"/>
    </location>
</feature>
<gene>
    <name evidence="3" type="ORF">NVS88_17650</name>
</gene>
<sequence>MSGDGPVPRSALAILDRVYKRFDAVARAGAVGPSAGHLPVGIREQEVPATVRHYLALVVRSLREHEPLREPDLKGARSRGAQRAAEGVPLSLVLHNWHYGGRMFLQACGEEAGEADVEGLRYLMLGYFDLHEVMVRAVVDSYQAEMAVISSEDRGADHLLARLLLSGQNATEEAERFGVRLARRYAVLAVAFAELADERGDDATRRAVAGRRKLRQVHRVLVGGGTEQVLALLEPEGGQILIPWDGESPRRAAQVAAALIDRIGAAAGVAVTAGLVGYAETDSLPASSALAQDILDLAVAERSPAGLYRIEDVALSYQLTRRTAGSDHLLMILAPLEPHPELLETLESYYAHNLDRAPTARDLHVHPNTVNNRINRIEELLGMDPNDVTSIMRLGAALEIRRAAHHLAD</sequence>
<keyword evidence="4" id="KW-1185">Reference proteome</keyword>
<dbReference type="Pfam" id="PF14361">
    <property type="entry name" value="RsbRD_N"/>
    <property type="match status" value="1"/>
</dbReference>
<dbReference type="InterPro" id="IPR025751">
    <property type="entry name" value="RsbRD_N_dom"/>
</dbReference>
<dbReference type="InterPro" id="IPR042070">
    <property type="entry name" value="PucR_C-HTH_sf"/>
</dbReference>
<dbReference type="RefSeq" id="WP_277830515.1">
    <property type="nucleotide sequence ID" value="NZ_JAAIVF010000001.1"/>
</dbReference>
<organism evidence="3 4">
    <name type="scientific">Speluncibacter jeojiensis</name>
    <dbReference type="NCBI Taxonomy" id="2710754"/>
    <lineage>
        <taxon>Bacteria</taxon>
        <taxon>Bacillati</taxon>
        <taxon>Actinomycetota</taxon>
        <taxon>Actinomycetes</taxon>
        <taxon>Mycobacteriales</taxon>
        <taxon>Speluncibacteraceae</taxon>
        <taxon>Speluncibacter</taxon>
    </lineage>
</organism>